<comment type="caution">
    <text evidence="1">The sequence shown here is derived from an EMBL/GenBank/DDBJ whole genome shotgun (WGS) entry which is preliminary data.</text>
</comment>
<dbReference type="InterPro" id="IPR044809">
    <property type="entry name" value="AUF1-like"/>
</dbReference>
<reference evidence="1 2" key="1">
    <citation type="submission" date="2016-09" db="EMBL/GenBank/DDBJ databases">
        <title>The draft genome of Dichanthelium oligosanthes: A C3 panicoid grass species.</title>
        <authorList>
            <person name="Studer A.J."/>
            <person name="Schnable J.C."/>
            <person name="Brutnell T.P."/>
        </authorList>
    </citation>
    <scope>NUCLEOTIDE SEQUENCE [LARGE SCALE GENOMIC DNA]</scope>
    <source>
        <strain evidence="2">cv. Kellogg 1175</strain>
        <tissue evidence="1">Leaf</tissue>
    </source>
</reference>
<keyword evidence="2" id="KW-1185">Reference proteome</keyword>
<dbReference type="EMBL" id="LWDX02049791">
    <property type="protein sequence ID" value="OEL20722.1"/>
    <property type="molecule type" value="Genomic_DNA"/>
</dbReference>
<organism evidence="1 2">
    <name type="scientific">Dichanthelium oligosanthes</name>
    <dbReference type="NCBI Taxonomy" id="888268"/>
    <lineage>
        <taxon>Eukaryota</taxon>
        <taxon>Viridiplantae</taxon>
        <taxon>Streptophyta</taxon>
        <taxon>Embryophyta</taxon>
        <taxon>Tracheophyta</taxon>
        <taxon>Spermatophyta</taxon>
        <taxon>Magnoliopsida</taxon>
        <taxon>Liliopsida</taxon>
        <taxon>Poales</taxon>
        <taxon>Poaceae</taxon>
        <taxon>PACMAD clade</taxon>
        <taxon>Panicoideae</taxon>
        <taxon>Panicodae</taxon>
        <taxon>Paniceae</taxon>
        <taxon>Dichantheliinae</taxon>
        <taxon>Dichanthelium</taxon>
    </lineage>
</organism>
<dbReference type="OrthoDB" id="1715857at2759"/>
<dbReference type="STRING" id="888268.A0A1E5V6F2"/>
<name>A0A1E5V6F2_9POAL</name>
<dbReference type="PANTHER" id="PTHR31215">
    <property type="entry name" value="OS05G0510400 PROTEIN-RELATED"/>
    <property type="match status" value="1"/>
</dbReference>
<accession>A0A1E5V6F2</accession>
<protein>
    <submittedName>
        <fullName evidence="1">Uncharacterized protein</fullName>
    </submittedName>
</protein>
<evidence type="ECO:0000313" key="1">
    <source>
        <dbReference type="EMBL" id="OEL20722.1"/>
    </source>
</evidence>
<evidence type="ECO:0000313" key="2">
    <source>
        <dbReference type="Proteomes" id="UP000095767"/>
    </source>
</evidence>
<sequence>MLQAVLKPFAHCDAKSGPHGGKHGQLQHHSPAQVLKNFSSIRNLRMELPVSDVGVVLKWKAVFGSTLQSCVILGGELQSRTAAPGRRSRSCASRRARTAAELASTSFGGLVELKPF</sequence>
<proteinExistence type="predicted"/>
<gene>
    <name evidence="1" type="ORF">BAE44_0018256</name>
</gene>
<dbReference type="Proteomes" id="UP000095767">
    <property type="component" value="Unassembled WGS sequence"/>
</dbReference>
<dbReference type="AlphaFoldDB" id="A0A1E5V6F2"/>